<dbReference type="InterPro" id="IPR036890">
    <property type="entry name" value="HATPase_C_sf"/>
</dbReference>
<dbReference type="PRINTS" id="PR00344">
    <property type="entry name" value="BCTRLSENSOR"/>
</dbReference>
<dbReference type="CDD" id="cd00082">
    <property type="entry name" value="HisKA"/>
    <property type="match status" value="1"/>
</dbReference>
<keyword evidence="6" id="KW-0418">Kinase</keyword>
<dbReference type="PANTHER" id="PTHR43065:SF46">
    <property type="entry name" value="C4-DICARBOXYLATE TRANSPORT SENSOR PROTEIN DCTB"/>
    <property type="match status" value="1"/>
</dbReference>
<evidence type="ECO:0000256" key="3">
    <source>
        <dbReference type="ARBA" id="ARBA00022553"/>
    </source>
</evidence>
<dbReference type="Pfam" id="PF00512">
    <property type="entry name" value="HisKA"/>
    <property type="match status" value="1"/>
</dbReference>
<evidence type="ECO:0000259" key="9">
    <source>
        <dbReference type="PROSITE" id="PS50109"/>
    </source>
</evidence>
<dbReference type="InterPro" id="IPR004358">
    <property type="entry name" value="Sig_transdc_His_kin-like_C"/>
</dbReference>
<comment type="catalytic activity">
    <reaction evidence="1">
        <text>ATP + protein L-histidine = ADP + protein N-phospho-L-histidine.</text>
        <dbReference type="EC" id="2.7.13.3"/>
    </reaction>
</comment>
<evidence type="ECO:0000256" key="8">
    <source>
        <dbReference type="ARBA" id="ARBA00023012"/>
    </source>
</evidence>
<evidence type="ECO:0000256" key="2">
    <source>
        <dbReference type="ARBA" id="ARBA00012438"/>
    </source>
</evidence>
<dbReference type="InterPro" id="IPR005467">
    <property type="entry name" value="His_kinase_dom"/>
</dbReference>
<gene>
    <name evidence="10" type="ORF">GCM10011343_05450</name>
</gene>
<evidence type="ECO:0000256" key="4">
    <source>
        <dbReference type="ARBA" id="ARBA00022679"/>
    </source>
</evidence>
<protein>
    <recommendedName>
        <fullName evidence="2">histidine kinase</fullName>
        <ecNumber evidence="2">2.7.13.3</ecNumber>
    </recommendedName>
</protein>
<dbReference type="InterPro" id="IPR003594">
    <property type="entry name" value="HATPase_dom"/>
</dbReference>
<dbReference type="InterPro" id="IPR003661">
    <property type="entry name" value="HisK_dim/P_dom"/>
</dbReference>
<keyword evidence="4" id="KW-0808">Transferase</keyword>
<keyword evidence="7" id="KW-0067">ATP-binding</keyword>
<dbReference type="EMBL" id="BMFG01000002">
    <property type="protein sequence ID" value="GGD17645.1"/>
    <property type="molecule type" value="Genomic_DNA"/>
</dbReference>
<dbReference type="GO" id="GO:0005524">
    <property type="term" value="F:ATP binding"/>
    <property type="evidence" value="ECO:0007669"/>
    <property type="project" value="UniProtKB-KW"/>
</dbReference>
<dbReference type="PROSITE" id="PS50109">
    <property type="entry name" value="HIS_KIN"/>
    <property type="match status" value="1"/>
</dbReference>
<keyword evidence="3" id="KW-0597">Phosphoprotein</keyword>
<evidence type="ECO:0000313" key="11">
    <source>
        <dbReference type="Proteomes" id="UP000625735"/>
    </source>
</evidence>
<comment type="caution">
    <text evidence="10">The sequence shown here is derived from an EMBL/GenBank/DDBJ whole genome shotgun (WGS) entry which is preliminary data.</text>
</comment>
<dbReference type="AlphaFoldDB" id="A0A916XW91"/>
<dbReference type="Gene3D" id="3.30.565.10">
    <property type="entry name" value="Histidine kinase-like ATPase, C-terminal domain"/>
    <property type="match status" value="1"/>
</dbReference>
<dbReference type="Gene3D" id="1.10.287.130">
    <property type="match status" value="1"/>
</dbReference>
<evidence type="ECO:0000256" key="5">
    <source>
        <dbReference type="ARBA" id="ARBA00022741"/>
    </source>
</evidence>
<evidence type="ECO:0000256" key="7">
    <source>
        <dbReference type="ARBA" id="ARBA00022840"/>
    </source>
</evidence>
<dbReference type="Proteomes" id="UP000625735">
    <property type="component" value="Unassembled WGS sequence"/>
</dbReference>
<sequence length="369" mass="42318">MTNDVTMSEFSTEEKLKERIKELSCLYEVTNILNQLELTNEEVVVAIAWRLKEAWRFHEKAIVEVFFKELYFSTNKKLENTIFVKDYLLIENSVVGEIKIHYPADDFTENDFLEDEKKLLKKVCYEVSFFLEKKENQIKEAHLKRSAERVDRLSILGEITAGIAHELNTPLGNILGFAELIKQQNNNPQIDRDISKIINAAIYSREIVKNLMFFSCEMPQNKNVFPVKPIIMQALTLLGPNFKKGDINYKVSFADDDIKAQIDNIQLTQVLFNILLNAIYVSPPKSEIHVNVFSTESHFVIEIKDNGKGIEDEIKHKIFEPFFTTKPLGEGTGLGLSVVHGIIKSHQGIIETLDNNPNGTIFRIKLPLK</sequence>
<dbReference type="Pfam" id="PF02518">
    <property type="entry name" value="HATPase_c"/>
    <property type="match status" value="1"/>
</dbReference>
<evidence type="ECO:0000313" key="10">
    <source>
        <dbReference type="EMBL" id="GGD17645.1"/>
    </source>
</evidence>
<keyword evidence="8" id="KW-0902">Two-component regulatory system</keyword>
<evidence type="ECO:0000256" key="6">
    <source>
        <dbReference type="ARBA" id="ARBA00022777"/>
    </source>
</evidence>
<name>A0A916XW91_9FLAO</name>
<reference evidence="10" key="2">
    <citation type="submission" date="2020-09" db="EMBL/GenBank/DDBJ databases">
        <authorList>
            <person name="Sun Q."/>
            <person name="Zhou Y."/>
        </authorList>
    </citation>
    <scope>NUCLEOTIDE SEQUENCE</scope>
    <source>
        <strain evidence="10">CGMCC 1.12506</strain>
    </source>
</reference>
<dbReference type="SUPFAM" id="SSF47384">
    <property type="entry name" value="Homodimeric domain of signal transducing histidine kinase"/>
    <property type="match status" value="1"/>
</dbReference>
<dbReference type="EC" id="2.7.13.3" evidence="2"/>
<reference evidence="10" key="1">
    <citation type="journal article" date="2014" name="Int. J. Syst. Evol. Microbiol.">
        <title>Complete genome sequence of Corynebacterium casei LMG S-19264T (=DSM 44701T), isolated from a smear-ripened cheese.</title>
        <authorList>
            <consortium name="US DOE Joint Genome Institute (JGI-PGF)"/>
            <person name="Walter F."/>
            <person name="Albersmeier A."/>
            <person name="Kalinowski J."/>
            <person name="Ruckert C."/>
        </authorList>
    </citation>
    <scope>NUCLEOTIDE SEQUENCE</scope>
    <source>
        <strain evidence="10">CGMCC 1.12506</strain>
    </source>
</reference>
<keyword evidence="11" id="KW-1185">Reference proteome</keyword>
<dbReference type="SMART" id="SM00388">
    <property type="entry name" value="HisKA"/>
    <property type="match status" value="1"/>
</dbReference>
<proteinExistence type="predicted"/>
<dbReference type="InterPro" id="IPR036097">
    <property type="entry name" value="HisK_dim/P_sf"/>
</dbReference>
<dbReference type="RefSeq" id="WP_229734079.1">
    <property type="nucleotide sequence ID" value="NZ_BMFG01000002.1"/>
</dbReference>
<dbReference type="PANTHER" id="PTHR43065">
    <property type="entry name" value="SENSOR HISTIDINE KINASE"/>
    <property type="match status" value="1"/>
</dbReference>
<organism evidence="10 11">
    <name type="scientific">Flavobacterium orientale</name>
    <dbReference type="NCBI Taxonomy" id="1756020"/>
    <lineage>
        <taxon>Bacteria</taxon>
        <taxon>Pseudomonadati</taxon>
        <taxon>Bacteroidota</taxon>
        <taxon>Flavobacteriia</taxon>
        <taxon>Flavobacteriales</taxon>
        <taxon>Flavobacteriaceae</taxon>
        <taxon>Flavobacterium</taxon>
    </lineage>
</organism>
<dbReference type="GO" id="GO:0000155">
    <property type="term" value="F:phosphorelay sensor kinase activity"/>
    <property type="evidence" value="ECO:0007669"/>
    <property type="project" value="InterPro"/>
</dbReference>
<evidence type="ECO:0000256" key="1">
    <source>
        <dbReference type="ARBA" id="ARBA00000085"/>
    </source>
</evidence>
<keyword evidence="5" id="KW-0547">Nucleotide-binding</keyword>
<dbReference type="SUPFAM" id="SSF55874">
    <property type="entry name" value="ATPase domain of HSP90 chaperone/DNA topoisomerase II/histidine kinase"/>
    <property type="match status" value="1"/>
</dbReference>
<feature type="domain" description="Histidine kinase" evidence="9">
    <location>
        <begin position="162"/>
        <end position="369"/>
    </location>
</feature>
<dbReference type="SMART" id="SM00387">
    <property type="entry name" value="HATPase_c"/>
    <property type="match status" value="1"/>
</dbReference>
<accession>A0A916XW91</accession>